<keyword evidence="1" id="KW-0449">Lipoprotein</keyword>
<dbReference type="Proteomes" id="UP000199415">
    <property type="component" value="Unassembled WGS sequence"/>
</dbReference>
<sequence length="161" mass="17520">MRIAALVICTLVAAGCGFRPANAPQPSGDGAGAPASVRVQPIPERVGQLLRAELVNRLHAGAEPRDPAFLLDVSVDERITQTGFRRDESETRRNIRLTASYVLRRADTRETVLKGDTEVTTSTNVLDQPYATRVMRRDARARGARGIAERIARDVTSKLGS</sequence>
<reference evidence="1 2" key="1">
    <citation type="submission" date="2016-10" db="EMBL/GenBank/DDBJ databases">
        <authorList>
            <person name="de Groot N.N."/>
        </authorList>
    </citation>
    <scope>NUCLEOTIDE SEQUENCE [LARGE SCALE GENOMIC DNA]</scope>
    <source>
        <strain evidence="1 2">DSM 25584</strain>
    </source>
</reference>
<evidence type="ECO:0000313" key="1">
    <source>
        <dbReference type="EMBL" id="SDG19489.1"/>
    </source>
</evidence>
<keyword evidence="2" id="KW-1185">Reference proteome</keyword>
<proteinExistence type="predicted"/>
<dbReference type="RefSeq" id="WP_176758620.1">
    <property type="nucleotide sequence ID" value="NZ_FNCE01000006.1"/>
</dbReference>
<accession>A0A1G7SAK4</accession>
<dbReference type="InterPro" id="IPR007485">
    <property type="entry name" value="LPS_assembly_LptE"/>
</dbReference>
<protein>
    <submittedName>
        <fullName evidence="1">LPS-assembly lipoprotein</fullName>
    </submittedName>
</protein>
<organism evidence="1 2">
    <name type="scientific">Limimonas halophila</name>
    <dbReference type="NCBI Taxonomy" id="1082479"/>
    <lineage>
        <taxon>Bacteria</taxon>
        <taxon>Pseudomonadati</taxon>
        <taxon>Pseudomonadota</taxon>
        <taxon>Alphaproteobacteria</taxon>
        <taxon>Rhodospirillales</taxon>
        <taxon>Rhodovibrionaceae</taxon>
        <taxon>Limimonas</taxon>
    </lineage>
</organism>
<dbReference type="AlphaFoldDB" id="A0A1G7SAK4"/>
<dbReference type="PROSITE" id="PS51257">
    <property type="entry name" value="PROKAR_LIPOPROTEIN"/>
    <property type="match status" value="1"/>
</dbReference>
<gene>
    <name evidence="1" type="ORF">SAMN05216241_106165</name>
</gene>
<evidence type="ECO:0000313" key="2">
    <source>
        <dbReference type="Proteomes" id="UP000199415"/>
    </source>
</evidence>
<dbReference type="STRING" id="1082479.SAMN05216241_106165"/>
<dbReference type="Gene3D" id="3.30.160.150">
    <property type="entry name" value="Lipoprotein like domain"/>
    <property type="match status" value="1"/>
</dbReference>
<dbReference type="Pfam" id="PF04390">
    <property type="entry name" value="LptE"/>
    <property type="match status" value="1"/>
</dbReference>
<name>A0A1G7SAK4_9PROT</name>
<dbReference type="EMBL" id="FNCE01000006">
    <property type="protein sequence ID" value="SDG19489.1"/>
    <property type="molecule type" value="Genomic_DNA"/>
</dbReference>